<reference evidence="1 2" key="1">
    <citation type="submission" date="2016-03" db="EMBL/GenBank/DDBJ databases">
        <authorList>
            <person name="Devillers H."/>
        </authorList>
    </citation>
    <scope>NUCLEOTIDE SEQUENCE [LARGE SCALE GENOMIC DNA]</scope>
    <source>
        <strain evidence="1">CBS 11717</strain>
    </source>
</reference>
<evidence type="ECO:0000313" key="2">
    <source>
        <dbReference type="Proteomes" id="UP000191024"/>
    </source>
</evidence>
<keyword evidence="2" id="KW-1185">Reference proteome</keyword>
<dbReference type="EMBL" id="LT598469">
    <property type="protein sequence ID" value="SCV00242.1"/>
    <property type="molecule type" value="Genomic_DNA"/>
</dbReference>
<protein>
    <submittedName>
        <fullName evidence="1">LAMI_0G03796g1_1</fullName>
    </submittedName>
</protein>
<sequence>MENVLAHLIVEDRQTWKTLIFALGDASRRYFEEGLSSSPGVMSSVIATINSRRNIKVMFLSKLQYLYMFLNKFESARDEMEFNRLVIFGLDEILGYPIEEGLDSSQLRLAHLIFSVACRVEQTKSIEIQFVPSLPSSCEELDVLEQYWRELSSER</sequence>
<proteinExistence type="predicted"/>
<organism evidence="1 2">
    <name type="scientific">Lachancea mirantina</name>
    <dbReference type="NCBI Taxonomy" id="1230905"/>
    <lineage>
        <taxon>Eukaryota</taxon>
        <taxon>Fungi</taxon>
        <taxon>Dikarya</taxon>
        <taxon>Ascomycota</taxon>
        <taxon>Saccharomycotina</taxon>
        <taxon>Saccharomycetes</taxon>
        <taxon>Saccharomycetales</taxon>
        <taxon>Saccharomycetaceae</taxon>
        <taxon>Lachancea</taxon>
    </lineage>
</organism>
<dbReference type="Proteomes" id="UP000191024">
    <property type="component" value="Chromosome G"/>
</dbReference>
<name>A0A1G4K8G3_9SACH</name>
<gene>
    <name evidence="1" type="ORF">LAMI_0G03796G</name>
</gene>
<accession>A0A1G4K8G3</accession>
<dbReference type="OrthoDB" id="4053447at2759"/>
<dbReference type="STRING" id="1230905.A0A1G4K8G3"/>
<evidence type="ECO:0000313" key="1">
    <source>
        <dbReference type="EMBL" id="SCV00242.1"/>
    </source>
</evidence>
<dbReference type="AlphaFoldDB" id="A0A1G4K8G3"/>